<reference evidence="2" key="1">
    <citation type="submission" date="2016-05" db="EMBL/GenBank/DDBJ databases">
        <authorList>
            <person name="Liu B."/>
            <person name="Wang J."/>
            <person name="Zhu Y."/>
            <person name="Liu G."/>
            <person name="Chen Q."/>
            <person name="Chen Z."/>
            <person name="Lan J."/>
            <person name="Che J."/>
            <person name="Ge C."/>
            <person name="Shi H."/>
            <person name="Pan Z."/>
            <person name="Liu X."/>
        </authorList>
    </citation>
    <scope>NUCLEOTIDE SEQUENCE [LARGE SCALE GENOMIC DNA]</scope>
    <source>
        <strain evidence="2">FJAT-27215</strain>
    </source>
</reference>
<name>A0A1B9B7L9_9BACI</name>
<dbReference type="Pfam" id="PF10720">
    <property type="entry name" value="DUF2515"/>
    <property type="match status" value="1"/>
</dbReference>
<dbReference type="AlphaFoldDB" id="A0A1B9B7L9"/>
<comment type="caution">
    <text evidence="1">The sequence shown here is derived from an EMBL/GenBank/DDBJ whole genome shotgun (WGS) entry which is preliminary data.</text>
</comment>
<gene>
    <name evidence="1" type="ORF">A8F95_18195</name>
</gene>
<sequence>MGRWEQSKCFEKDDAVLLDSLSDVKKELKKKMKKKSGYLLPCLSENDKQYIDLIREQTKQLNQNNVTRTQAYLQFYLQYPEIHWALLGHMVSRNVGWNMTDLKGELLTKLLPERDQKAFFSFLERGSWLIFQDVYPQFSVYDLSVRGSKEMFHLLPFFYTSTFMETMWRYFWRSGDSYTLAIAMVINEQSYLEKGLIQNHHFKKNVTGTVSFKMYEFLRLNNILFPYYEGEKAEKASLVGATSRHFTSLHERILFGKNLYSILFQREEILARVLKWAHECPHTGSRKDYWPDLFNDVNESLPRSLYKRRVKNCLLRKGAKRLYSPSLKYAWPNTPHEDTKSRDWFEDWRVLDYIYKEASFNGEILNNYCKTLETIELAVMAKEALLLREEE</sequence>
<protein>
    <recommendedName>
        <fullName evidence="3">DUF2515 domain-containing protein</fullName>
    </recommendedName>
</protein>
<proteinExistence type="predicted"/>
<keyword evidence="2" id="KW-1185">Reference proteome</keyword>
<accession>A0A1B9B7L9</accession>
<dbReference type="Proteomes" id="UP000092578">
    <property type="component" value="Unassembled WGS sequence"/>
</dbReference>
<dbReference type="EMBL" id="MAYT01000002">
    <property type="protein sequence ID" value="OCA92078.1"/>
    <property type="molecule type" value="Genomic_DNA"/>
</dbReference>
<dbReference type="InterPro" id="IPR019658">
    <property type="entry name" value="DUF2515"/>
</dbReference>
<evidence type="ECO:0008006" key="3">
    <source>
        <dbReference type="Google" id="ProtNLM"/>
    </source>
</evidence>
<dbReference type="RefSeq" id="WP_065409495.1">
    <property type="nucleotide sequence ID" value="NZ_MAYT01000002.1"/>
</dbReference>
<evidence type="ECO:0000313" key="1">
    <source>
        <dbReference type="EMBL" id="OCA92078.1"/>
    </source>
</evidence>
<evidence type="ECO:0000313" key="2">
    <source>
        <dbReference type="Proteomes" id="UP000092578"/>
    </source>
</evidence>
<organism evidence="1 2">
    <name type="scientific">Pseudobacillus wudalianchiensis</name>
    <dbReference type="NCBI Taxonomy" id="1743143"/>
    <lineage>
        <taxon>Bacteria</taxon>
        <taxon>Bacillati</taxon>
        <taxon>Bacillota</taxon>
        <taxon>Bacilli</taxon>
        <taxon>Bacillales</taxon>
        <taxon>Bacillaceae</taxon>
        <taxon>Pseudobacillus</taxon>
    </lineage>
</organism>